<dbReference type="RefSeq" id="WP_013917175.1">
    <property type="nucleotide sequence ID" value="NC_015690.1"/>
</dbReference>
<accession>F8F8V6</accession>
<reference evidence="1 2" key="2">
    <citation type="journal article" date="2013" name="Genome Announc.">
        <title>Genome Sequence of Growth-Improving Paenibacillus mucilaginosus Strain KNP414.</title>
        <authorList>
            <person name="Lu J.J."/>
            <person name="Wang J.F."/>
            <person name="Hu X.F."/>
        </authorList>
    </citation>
    <scope>NUCLEOTIDE SEQUENCE [LARGE SCALE GENOMIC DNA]</scope>
    <source>
        <strain evidence="1 2">KNP414</strain>
    </source>
</reference>
<dbReference type="EMBL" id="CP002869">
    <property type="protein sequence ID" value="AEI42018.1"/>
    <property type="molecule type" value="Genomic_DNA"/>
</dbReference>
<protein>
    <submittedName>
        <fullName evidence="1">Uncharacterized protein</fullName>
    </submittedName>
</protein>
<dbReference type="HOGENOM" id="CLU_3101699_0_0_9"/>
<gene>
    <name evidence="1" type="ordered locus">KNP414_03460</name>
</gene>
<dbReference type="PATRIC" id="fig|1036673.3.peg.3183"/>
<dbReference type="AlphaFoldDB" id="F8F8V6"/>
<reference evidence="2" key="1">
    <citation type="submission" date="2011-06" db="EMBL/GenBank/DDBJ databases">
        <title>Complete genome sequence of Paenibacillus mucilaginosus KNP414.</title>
        <authorList>
            <person name="Wang J."/>
            <person name="Hu S."/>
            <person name="Hu X."/>
            <person name="Zhang B."/>
            <person name="Dong D."/>
            <person name="Zhang S."/>
            <person name="Zhao K."/>
            <person name="Wu D."/>
        </authorList>
    </citation>
    <scope>NUCLEOTIDE SEQUENCE [LARGE SCALE GENOMIC DNA]</scope>
    <source>
        <strain evidence="2">KNP414</strain>
    </source>
</reference>
<sequence length="51" mass="6175">MHYFELELHMTERQQIIRQKSRGLLRRSIKQVWRTTHEYTMTLLACISLAG</sequence>
<name>F8F8V6_PAEMK</name>
<proteinExistence type="predicted"/>
<evidence type="ECO:0000313" key="1">
    <source>
        <dbReference type="EMBL" id="AEI42018.1"/>
    </source>
</evidence>
<dbReference type="KEGG" id="pms:KNP414_03460"/>
<evidence type="ECO:0000313" key="2">
    <source>
        <dbReference type="Proteomes" id="UP000006620"/>
    </source>
</evidence>
<organism evidence="1 2">
    <name type="scientific">Paenibacillus mucilaginosus (strain KNP414)</name>
    <dbReference type="NCBI Taxonomy" id="1036673"/>
    <lineage>
        <taxon>Bacteria</taxon>
        <taxon>Bacillati</taxon>
        <taxon>Bacillota</taxon>
        <taxon>Bacilli</taxon>
        <taxon>Bacillales</taxon>
        <taxon>Paenibacillaceae</taxon>
        <taxon>Paenibacillus</taxon>
    </lineage>
</organism>
<dbReference type="Proteomes" id="UP000006620">
    <property type="component" value="Chromosome"/>
</dbReference>